<keyword evidence="1" id="KW-0175">Coiled coil</keyword>
<dbReference type="EMBL" id="KV454475">
    <property type="protein sequence ID" value="ODV63466.1"/>
    <property type="molecule type" value="Genomic_DNA"/>
</dbReference>
<dbReference type="InParanoid" id="A0A1D2VPE0"/>
<reference evidence="3" key="1">
    <citation type="submission" date="2016-05" db="EMBL/GenBank/DDBJ databases">
        <title>Comparative genomics of biotechnologically important yeasts.</title>
        <authorList>
            <consortium name="DOE Joint Genome Institute"/>
            <person name="Riley R."/>
            <person name="Haridas S."/>
            <person name="Wolfe K.H."/>
            <person name="Lopes M.R."/>
            <person name="Hittinger C.T."/>
            <person name="Goker M."/>
            <person name="Salamov A."/>
            <person name="Wisecaver J."/>
            <person name="Long T.M."/>
            <person name="Aerts A.L."/>
            <person name="Barry K."/>
            <person name="Choi C."/>
            <person name="Clum A."/>
            <person name="Coughlan A.Y."/>
            <person name="Deshpande S."/>
            <person name="Douglass A.P."/>
            <person name="Hanson S.J."/>
            <person name="Klenk H.-P."/>
            <person name="Labutti K."/>
            <person name="Lapidus A."/>
            <person name="Lindquist E."/>
            <person name="Lipzen A."/>
            <person name="Meier-Kolthoff J.P."/>
            <person name="Ohm R.A."/>
            <person name="Otillar R.P."/>
            <person name="Pangilinan J."/>
            <person name="Peng Y."/>
            <person name="Rokas A."/>
            <person name="Rosa C.A."/>
            <person name="Scheuner C."/>
            <person name="Sibirny A.A."/>
            <person name="Slot J.C."/>
            <person name="Stielow J.B."/>
            <person name="Sun H."/>
            <person name="Kurtzman C.P."/>
            <person name="Blackwell M."/>
            <person name="Grigoriev I.V."/>
            <person name="Jeffries T.W."/>
        </authorList>
    </citation>
    <scope>NUCLEOTIDE SEQUENCE [LARGE SCALE GENOMIC DNA]</scope>
    <source>
        <strain evidence="3">DSM 1968</strain>
    </source>
</reference>
<evidence type="ECO:0000313" key="2">
    <source>
        <dbReference type="EMBL" id="ODV63466.1"/>
    </source>
</evidence>
<proteinExistence type="predicted"/>
<evidence type="ECO:0000256" key="1">
    <source>
        <dbReference type="SAM" id="Coils"/>
    </source>
</evidence>
<feature type="coiled-coil region" evidence="1">
    <location>
        <begin position="84"/>
        <end position="111"/>
    </location>
</feature>
<evidence type="ECO:0000313" key="3">
    <source>
        <dbReference type="Proteomes" id="UP000095038"/>
    </source>
</evidence>
<dbReference type="RefSeq" id="XP_020049773.1">
    <property type="nucleotide sequence ID" value="XM_020194263.1"/>
</dbReference>
<protein>
    <submittedName>
        <fullName evidence="2">Uncharacterized protein</fullName>
    </submittedName>
</protein>
<organism evidence="2 3">
    <name type="scientific">Ascoidea rubescens DSM 1968</name>
    <dbReference type="NCBI Taxonomy" id="1344418"/>
    <lineage>
        <taxon>Eukaryota</taxon>
        <taxon>Fungi</taxon>
        <taxon>Dikarya</taxon>
        <taxon>Ascomycota</taxon>
        <taxon>Saccharomycotina</taxon>
        <taxon>Saccharomycetes</taxon>
        <taxon>Ascoideaceae</taxon>
        <taxon>Ascoidea</taxon>
    </lineage>
</organism>
<dbReference type="AlphaFoldDB" id="A0A1D2VPE0"/>
<sequence>MAALNERLLHERVMNTQQMKQVQQYTQTVSDTWKLCDNYLQADCAQLAEKDVLQFEADVKDLKFKLIKNYYLIKQYLMSLNLIYKSFSNKIDELMLNYKNLNQLNDLIVNEKKTYLMNNYNLLKFENAKLTEIDKFININLNYSSGPGASLANDNNDNDLIALSEKDLAEFTNNDPMLLNRARLLSRKRASDGYRYRLKFDYSLEYLRKYNELLNDDLSFFRENISTNKKNWVLLSSKIKTLIDSIDSIDLAQ</sequence>
<keyword evidence="3" id="KW-1185">Reference proteome</keyword>
<dbReference type="GeneID" id="30967899"/>
<gene>
    <name evidence="2" type="ORF">ASCRUDRAFT_78561</name>
</gene>
<dbReference type="Proteomes" id="UP000095038">
    <property type="component" value="Unassembled WGS sequence"/>
</dbReference>
<accession>A0A1D2VPE0</accession>
<name>A0A1D2VPE0_9ASCO</name>